<gene>
    <name evidence="1" type="ORF">RUN1985_v1_100027</name>
</gene>
<dbReference type="AlphaFoldDB" id="A0A0S4UZG2"/>
<dbReference type="EMBL" id="LN899824">
    <property type="protein sequence ID" value="CUV27698.1"/>
    <property type="molecule type" value="Genomic_DNA"/>
</dbReference>
<reference evidence="1" key="1">
    <citation type="submission" date="2015-10" db="EMBL/GenBank/DDBJ databases">
        <authorList>
            <person name="Gilbert D.G."/>
        </authorList>
    </citation>
    <scope>NUCLEOTIDE SEQUENCE</scope>
    <source>
        <strain evidence="1">Phyl III-seqv23</strain>
    </source>
</reference>
<organism evidence="1">
    <name type="scientific">Ralstonia solanacearum</name>
    <name type="common">Pseudomonas solanacearum</name>
    <dbReference type="NCBI Taxonomy" id="305"/>
    <lineage>
        <taxon>Bacteria</taxon>
        <taxon>Pseudomonadati</taxon>
        <taxon>Pseudomonadota</taxon>
        <taxon>Betaproteobacteria</taxon>
        <taxon>Burkholderiales</taxon>
        <taxon>Burkholderiaceae</taxon>
        <taxon>Ralstonia</taxon>
        <taxon>Ralstonia solanacearum species complex</taxon>
    </lineage>
</organism>
<proteinExistence type="predicted"/>
<evidence type="ECO:0008006" key="2">
    <source>
        <dbReference type="Google" id="ProtNLM"/>
    </source>
</evidence>
<sequence length="502" mass="54775">MARENKFASSGGAKETPPEKLMETIVEDVITAKAMTFAQWHALSANPLVPLAIPVSQGGEYRVTQAGVDAAHLLSQQSWKSREALRQTIDREAFMKLSFQAIGDTLRDCQSRLPTVPDGQNEHDVQLSDGFYTVLADDYQARLQQLAASASPDVDRHIPCHLFHSDQAAPAFAVGPVRFLPRAEWLDSFVKDSEVCELIRQVEARELDMEELTARSTAAESGRSASHALDVLRTLRHYSWVATIRMEGYEHARSHFKASVVVGLAIDAIGLRFQVEDARCFTKAGRQHLFAEDRFATTLDGRILRGSSVQMPGLGGRPGALAAKMAGEQSFLDAAGRILQHYVDGRRSGHALHLVERWANALYWVGEARREASDFMAVVDYGCAADGLSGAGGSAKDMTAFAEAALKPINDSAPDGKLTVDAAVNTVYREGRNKLAHGEMSGLLEDLAEPRAFGEALLSALFDVVTPVLADLLQNEPNLPKLDEKRAYRLLEAKLAANKARA</sequence>
<accession>A0A0S4UZG2</accession>
<name>A0A0S4UZG2_RALSL</name>
<protein>
    <recommendedName>
        <fullName evidence="2">Apea-like HEPN domain-containing protein</fullName>
    </recommendedName>
</protein>
<evidence type="ECO:0000313" key="1">
    <source>
        <dbReference type="EMBL" id="CUV27698.1"/>
    </source>
</evidence>